<dbReference type="AlphaFoldDB" id="A0A1H4IQF4"/>
<feature type="region of interest" description="Disordered" evidence="1">
    <location>
        <begin position="1"/>
        <end position="25"/>
    </location>
</feature>
<accession>A0A1H4IQF4</accession>
<reference evidence="4" key="1">
    <citation type="submission" date="2016-10" db="EMBL/GenBank/DDBJ databases">
        <authorList>
            <person name="Varghese N."/>
            <person name="Submissions S."/>
        </authorList>
    </citation>
    <scope>NUCLEOTIDE SEQUENCE [LARGE SCALE GENOMIC DNA]</scope>
    <source>
        <strain evidence="4">DSM 16089</strain>
    </source>
</reference>
<sequence>MDGTQDAARDGATEQVRTDSAVDPMPPFLSRTAVRRLSWAIAWVIPVVALAVGIALTASGTSEVWTPLGDDTYDVTLLAVWPAGLVLLAVGALGLIGTAIATAVMTSERTR</sequence>
<keyword evidence="2" id="KW-0812">Transmembrane</keyword>
<evidence type="ECO:0000256" key="2">
    <source>
        <dbReference type="SAM" id="Phobius"/>
    </source>
</evidence>
<keyword evidence="2" id="KW-0472">Membrane</keyword>
<name>A0A1H4IQF4_9MICO</name>
<dbReference type="OrthoDB" id="9996744at2"/>
<dbReference type="Proteomes" id="UP000183750">
    <property type="component" value="Unassembled WGS sequence"/>
</dbReference>
<keyword evidence="2" id="KW-1133">Transmembrane helix</keyword>
<evidence type="ECO:0000313" key="4">
    <source>
        <dbReference type="Proteomes" id="UP000183750"/>
    </source>
</evidence>
<protein>
    <submittedName>
        <fullName evidence="3">Uncharacterized protein</fullName>
    </submittedName>
</protein>
<evidence type="ECO:0000313" key="3">
    <source>
        <dbReference type="EMBL" id="SEB36280.1"/>
    </source>
</evidence>
<keyword evidence="4" id="KW-1185">Reference proteome</keyword>
<feature type="transmembrane region" description="Helical" evidence="2">
    <location>
        <begin position="37"/>
        <end position="58"/>
    </location>
</feature>
<organism evidence="3 4">
    <name type="scientific">Microbacterium hydrocarbonoxydans</name>
    <dbReference type="NCBI Taxonomy" id="273678"/>
    <lineage>
        <taxon>Bacteria</taxon>
        <taxon>Bacillati</taxon>
        <taxon>Actinomycetota</taxon>
        <taxon>Actinomycetes</taxon>
        <taxon>Micrococcales</taxon>
        <taxon>Microbacteriaceae</taxon>
        <taxon>Microbacterium</taxon>
    </lineage>
</organism>
<proteinExistence type="predicted"/>
<evidence type="ECO:0000256" key="1">
    <source>
        <dbReference type="SAM" id="MobiDB-lite"/>
    </source>
</evidence>
<dbReference type="EMBL" id="FNSQ01000005">
    <property type="protein sequence ID" value="SEB36280.1"/>
    <property type="molecule type" value="Genomic_DNA"/>
</dbReference>
<feature type="transmembrane region" description="Helical" evidence="2">
    <location>
        <begin position="78"/>
        <end position="105"/>
    </location>
</feature>
<dbReference type="RefSeq" id="WP_060927730.1">
    <property type="nucleotide sequence ID" value="NZ_FNSQ01000005.1"/>
</dbReference>
<gene>
    <name evidence="3" type="ORF">SAMN04489807_0156</name>
</gene>